<dbReference type="AlphaFoldDB" id="A0A0L6V3Z3"/>
<dbReference type="EMBL" id="LAVV01007586">
    <property type="protein sequence ID" value="KNZ55444.1"/>
    <property type="molecule type" value="Genomic_DNA"/>
</dbReference>
<feature type="compositionally biased region" description="Basic and acidic residues" evidence="1">
    <location>
        <begin position="1"/>
        <end position="19"/>
    </location>
</feature>
<gene>
    <name evidence="2" type="ORF">VP01_2676g1</name>
</gene>
<protein>
    <submittedName>
        <fullName evidence="2">Uncharacterized protein</fullName>
    </submittedName>
</protein>
<evidence type="ECO:0000313" key="2">
    <source>
        <dbReference type="EMBL" id="KNZ55444.1"/>
    </source>
</evidence>
<name>A0A0L6V3Z3_9BASI</name>
<evidence type="ECO:0000313" key="3">
    <source>
        <dbReference type="Proteomes" id="UP000037035"/>
    </source>
</evidence>
<dbReference type="Proteomes" id="UP000037035">
    <property type="component" value="Unassembled WGS sequence"/>
</dbReference>
<dbReference type="VEuPathDB" id="FungiDB:VP01_2676g1"/>
<feature type="region of interest" description="Disordered" evidence="1">
    <location>
        <begin position="1"/>
        <end position="23"/>
    </location>
</feature>
<sequence>MDFRGDQRVERQENRRGELVEAESVDGAHRAPQSLHLIDVLIEHTSLTSDDRHVSGSFKCNSTALRNSVISSCCRVITSCNCFGMGLHIGCILSSLGLHPVGSFSSWLTDCGARSWPGYSRRWVDLSQAHVGAGGGEEILYIRISIDSMTAHKDSLGGSPLSMIEMTVVGRNTYIFKSIHEQKNTKGLVAAYWLSSFTTVFYWARRWEYTFFMTRTSSSAGASVRLLACRLFDWTRRDYEDERFDALFRHTAERFGESTSSQYNIKIYQLATICCFCFFHFIFIPSGQTESAYPLIWSWRLNQSWGVAHNLYDSVLEVRAMFLSRQHTIIASPFGVMIPSHGVAHHLQSWRSYVTSMTWLPVTMTSEFWMQVEHWPLEYVHSGNASLALFEQTSTYLKSTRNTQPIRARHS</sequence>
<proteinExistence type="predicted"/>
<reference evidence="2 3" key="1">
    <citation type="submission" date="2015-08" db="EMBL/GenBank/DDBJ databases">
        <title>Next Generation Sequencing and Analysis of the Genome of Puccinia sorghi L Schw, the Causal Agent of Maize Common Rust.</title>
        <authorList>
            <person name="Rochi L."/>
            <person name="Burguener G."/>
            <person name="Darino M."/>
            <person name="Turjanski A."/>
            <person name="Kreff E."/>
            <person name="Dieguez M.J."/>
            <person name="Sacco F."/>
        </authorList>
    </citation>
    <scope>NUCLEOTIDE SEQUENCE [LARGE SCALE GENOMIC DNA]</scope>
    <source>
        <strain evidence="2 3">RO10H11247</strain>
    </source>
</reference>
<keyword evidence="3" id="KW-1185">Reference proteome</keyword>
<comment type="caution">
    <text evidence="2">The sequence shown here is derived from an EMBL/GenBank/DDBJ whole genome shotgun (WGS) entry which is preliminary data.</text>
</comment>
<evidence type="ECO:0000256" key="1">
    <source>
        <dbReference type="SAM" id="MobiDB-lite"/>
    </source>
</evidence>
<accession>A0A0L6V3Z3</accession>
<organism evidence="2 3">
    <name type="scientific">Puccinia sorghi</name>
    <dbReference type="NCBI Taxonomy" id="27349"/>
    <lineage>
        <taxon>Eukaryota</taxon>
        <taxon>Fungi</taxon>
        <taxon>Dikarya</taxon>
        <taxon>Basidiomycota</taxon>
        <taxon>Pucciniomycotina</taxon>
        <taxon>Pucciniomycetes</taxon>
        <taxon>Pucciniales</taxon>
        <taxon>Pucciniaceae</taxon>
        <taxon>Puccinia</taxon>
    </lineage>
</organism>